<dbReference type="Gene3D" id="3.10.20.90">
    <property type="entry name" value="Phosphatidylinositol 3-kinase Catalytic Subunit, Chain A, domain 1"/>
    <property type="match status" value="1"/>
</dbReference>
<dbReference type="SUPFAM" id="SSF48403">
    <property type="entry name" value="Ankyrin repeat"/>
    <property type="match status" value="1"/>
</dbReference>
<proteinExistence type="predicted"/>
<evidence type="ECO:0000256" key="2">
    <source>
        <dbReference type="ARBA" id="ARBA00023043"/>
    </source>
</evidence>
<keyword evidence="5" id="KW-1185">Reference proteome</keyword>
<evidence type="ECO:0000313" key="6">
    <source>
        <dbReference type="RefSeq" id="XP_065675097.1"/>
    </source>
</evidence>
<keyword evidence="1" id="KW-0677">Repeat</keyword>
<evidence type="ECO:0000259" key="4">
    <source>
        <dbReference type="PROSITE" id="PS50053"/>
    </source>
</evidence>
<sequence length="744" mass="85546">MRPYKELKLQLFVHIPNDQVISLNINSNSTIGDLKSALELRAGILSDLQDLYVNNIKVMEKDTFSSVKVKNGSLLQLKFKEKMFRNVYIDAFNGDSKKVFKHEIEAIHGEELNVLDEVSIVLNKMASLKAFQAGFIACFKGHVALLRKIIIKNSAVIESTTKNGRSLLHVAADAGNYSCLAVLLKKGSQLCKKDNDGFTALHLATANGHSQCEKYLATHDLKFFCGGGSNLNKEKSEKFFPPIIVHTTNVNEVHEKKKLNQEQLPTLETLPSQEQLSAQQQFLTLEQLPTLEQLSTREKFLAHEKNLSSIDKPINIQNQVDIKDIQCSRKKVCQLFRSRSAPQIQTIQQSNLASTSYTNQSDLKDVSNNKKNEECKKISKQLFNTGISEKFLSSTPLSNFNMNKAMFTQQSIRLLPDKDSTKLTIPWSHAVEKRITISKSFSHFQEYPKPVCKKFKVQNASIESKPSKNKKLCLKQTKVPNIQTVLSLERNFSILNRITDGKVFFLDSSFLTFVNEKNIFLNNLEKLKGNIENAETCHNNSVDSSASNKVSLTVTNKKEVFKVQPHKYQFEAKSHVYHKTSLTVYKLKRKEVKRITFEEWVFLKKQLQNKNKTFETPSVANSSKSKNQKSHAVSFETWLQKKRAHEELKKQKQAELDLKKENESLLMSNSRHMDPHQRTFEEWFFEKKSQQKHQEKKVFKRKVSSAEDRELIFNLWLLDKFKAEIQTETELLMKERFLSSSMDY</sequence>
<protein>
    <submittedName>
        <fullName evidence="6">Uncharacterized protein LOC105843433 isoform X2</fullName>
    </submittedName>
</protein>
<name>A0ABM4DKM9_HYDVU</name>
<evidence type="ECO:0000313" key="5">
    <source>
        <dbReference type="Proteomes" id="UP001652625"/>
    </source>
</evidence>
<accession>A0ABM4DKM9</accession>
<dbReference type="PROSITE" id="PS50088">
    <property type="entry name" value="ANK_REPEAT"/>
    <property type="match status" value="1"/>
</dbReference>
<gene>
    <name evidence="6" type="primary">LOC105843433</name>
</gene>
<dbReference type="SMART" id="SM00248">
    <property type="entry name" value="ANK"/>
    <property type="match status" value="2"/>
</dbReference>
<feature type="domain" description="Ubiquitin-like" evidence="4">
    <location>
        <begin position="9"/>
        <end position="82"/>
    </location>
</feature>
<dbReference type="RefSeq" id="XP_065675097.1">
    <property type="nucleotide sequence ID" value="XM_065819025.1"/>
</dbReference>
<organism evidence="5 6">
    <name type="scientific">Hydra vulgaris</name>
    <name type="common">Hydra</name>
    <name type="synonym">Hydra attenuata</name>
    <dbReference type="NCBI Taxonomy" id="6087"/>
    <lineage>
        <taxon>Eukaryota</taxon>
        <taxon>Metazoa</taxon>
        <taxon>Cnidaria</taxon>
        <taxon>Hydrozoa</taxon>
        <taxon>Hydroidolina</taxon>
        <taxon>Anthoathecata</taxon>
        <taxon>Aplanulata</taxon>
        <taxon>Hydridae</taxon>
        <taxon>Hydra</taxon>
    </lineage>
</organism>
<dbReference type="InterPro" id="IPR029071">
    <property type="entry name" value="Ubiquitin-like_domsf"/>
</dbReference>
<reference evidence="6" key="1">
    <citation type="submission" date="2025-08" db="UniProtKB">
        <authorList>
            <consortium name="RefSeq"/>
        </authorList>
    </citation>
    <scope>IDENTIFICATION</scope>
</reference>
<dbReference type="InterPro" id="IPR036770">
    <property type="entry name" value="Ankyrin_rpt-contain_sf"/>
</dbReference>
<dbReference type="SUPFAM" id="SSF54236">
    <property type="entry name" value="Ubiquitin-like"/>
    <property type="match status" value="1"/>
</dbReference>
<keyword evidence="2 3" id="KW-0040">ANK repeat</keyword>
<feature type="repeat" description="ANK" evidence="3">
    <location>
        <begin position="163"/>
        <end position="195"/>
    </location>
</feature>
<dbReference type="SMART" id="SM00213">
    <property type="entry name" value="UBQ"/>
    <property type="match status" value="1"/>
</dbReference>
<dbReference type="Gene3D" id="1.25.40.20">
    <property type="entry name" value="Ankyrin repeat-containing domain"/>
    <property type="match status" value="1"/>
</dbReference>
<dbReference type="Pfam" id="PF12796">
    <property type="entry name" value="Ank_2"/>
    <property type="match status" value="1"/>
</dbReference>
<dbReference type="InterPro" id="IPR000626">
    <property type="entry name" value="Ubiquitin-like_dom"/>
</dbReference>
<dbReference type="InterPro" id="IPR002110">
    <property type="entry name" value="Ankyrin_rpt"/>
</dbReference>
<evidence type="ECO:0000256" key="3">
    <source>
        <dbReference type="PROSITE-ProRule" id="PRU00023"/>
    </source>
</evidence>
<dbReference type="Proteomes" id="UP001652625">
    <property type="component" value="Chromosome 15"/>
</dbReference>
<dbReference type="CDD" id="cd17039">
    <property type="entry name" value="Ubl_ubiquitin_like"/>
    <property type="match status" value="1"/>
</dbReference>
<dbReference type="PROSITE" id="PS50297">
    <property type="entry name" value="ANK_REP_REGION"/>
    <property type="match status" value="1"/>
</dbReference>
<dbReference type="PANTHER" id="PTHR24198:SF165">
    <property type="entry name" value="ANKYRIN REPEAT-CONTAINING PROTEIN-RELATED"/>
    <property type="match status" value="1"/>
</dbReference>
<dbReference type="PROSITE" id="PS50053">
    <property type="entry name" value="UBIQUITIN_2"/>
    <property type="match status" value="1"/>
</dbReference>
<dbReference type="PANTHER" id="PTHR24198">
    <property type="entry name" value="ANKYRIN REPEAT AND PROTEIN KINASE DOMAIN-CONTAINING PROTEIN"/>
    <property type="match status" value="1"/>
</dbReference>
<evidence type="ECO:0000256" key="1">
    <source>
        <dbReference type="ARBA" id="ARBA00022737"/>
    </source>
</evidence>
<dbReference type="GeneID" id="105843433"/>